<evidence type="ECO:0000256" key="6">
    <source>
        <dbReference type="ARBA" id="ARBA00022723"/>
    </source>
</evidence>
<dbReference type="PROSITE" id="PS50867">
    <property type="entry name" value="PRE_SET"/>
    <property type="match status" value="1"/>
</dbReference>
<evidence type="ECO:0000256" key="1">
    <source>
        <dbReference type="ARBA" id="ARBA00004286"/>
    </source>
</evidence>
<dbReference type="EMBL" id="BTRK01000006">
    <property type="protein sequence ID" value="GMR58420.1"/>
    <property type="molecule type" value="Genomic_DNA"/>
</dbReference>
<evidence type="ECO:0000256" key="9">
    <source>
        <dbReference type="SAM" id="MobiDB-lite"/>
    </source>
</evidence>
<dbReference type="GO" id="GO:0042054">
    <property type="term" value="F:histone methyltransferase activity"/>
    <property type="evidence" value="ECO:0007669"/>
    <property type="project" value="InterPro"/>
</dbReference>
<organism evidence="12 13">
    <name type="scientific">Pristionchus mayeri</name>
    <dbReference type="NCBI Taxonomy" id="1317129"/>
    <lineage>
        <taxon>Eukaryota</taxon>
        <taxon>Metazoa</taxon>
        <taxon>Ecdysozoa</taxon>
        <taxon>Nematoda</taxon>
        <taxon>Chromadorea</taxon>
        <taxon>Rhabditida</taxon>
        <taxon>Rhabditina</taxon>
        <taxon>Diplogasteromorpha</taxon>
        <taxon>Diplogasteroidea</taxon>
        <taxon>Neodiplogasteridae</taxon>
        <taxon>Pristionchus</taxon>
    </lineage>
</organism>
<feature type="compositionally biased region" description="Polar residues" evidence="9">
    <location>
        <begin position="119"/>
        <end position="136"/>
    </location>
</feature>
<dbReference type="PROSITE" id="PS50280">
    <property type="entry name" value="SET"/>
    <property type="match status" value="1"/>
</dbReference>
<evidence type="ECO:0000256" key="8">
    <source>
        <dbReference type="SAM" id="Coils"/>
    </source>
</evidence>
<accession>A0AAN5DA57</accession>
<gene>
    <name evidence="12" type="ORF">PMAYCL1PPCAC_28615</name>
</gene>
<evidence type="ECO:0000259" key="11">
    <source>
        <dbReference type="PROSITE" id="PS50867"/>
    </source>
</evidence>
<name>A0AAN5DA57_9BILA</name>
<feature type="domain" description="SET" evidence="10">
    <location>
        <begin position="557"/>
        <end position="678"/>
    </location>
</feature>
<protein>
    <recommendedName>
        <fullName evidence="14">SET domain-containing protein</fullName>
    </recommendedName>
</protein>
<sequence>MSWNKNPFVKTRKRRKRNNKSATSHDTAKTDASTVPSTHQNANDEGGVIEENEKKRRGTGVEVDEEKKKKMEGEEGLPTPKKKRGNLQRLASDDDSMGGDGLESESDTGMEGNRREAPTQVSTSNDTRPVQSTNHIPVQRGPLRELRLVKREPIDEDKNEHPLLSIRRDGMRDQMEEGKDEEPHPEFGRNKRSRILNELKTVKEEEREEMKEASSSQQKRRLTMELRSVKEEVIDEERRGSGVDAQPVIDGKVKGKSLNPLARSRLEMEAGGILYAFPMGGFRVANKAQKRMVDLFLDEEVDGGVALIDPDQDYTIDSILAIASDQVLDSQKEAALVQWAGFRFPSWVELSTINRRGIAFSSYARREKLLSCILDQVLREGTNTMQNLRLKYPNVWLRRTENFNDDVKLPGIVYLSGLFKREKQINDFRDAHIGEFSDDHTMIFVDWTSFEGSYIPNFEYLIESTLSEKAAEVMEELQSNPIGCKCVGPCDRRRPCCANKSEKAYTTKKTVSSCAKSVTSTAARDSIDCVDLYECGDGCACDSNGCQQRVLQKGITLTLVVFRYPGKGWTLRAGEDIKEGSFVVDFVGEILTKGEAATRVDKRYQYSFQVKMKDGAYRSLVIDAREKGNVARFISHSCQPNLVPLRAHFDIEGRVRRHIGFYAARNIEKGEELSYDYHSQTRDPTLFHRSALFTCKCNAATCREKEYQALKRRRVNE</sequence>
<evidence type="ECO:0000313" key="13">
    <source>
        <dbReference type="Proteomes" id="UP001328107"/>
    </source>
</evidence>
<keyword evidence="5" id="KW-0949">S-adenosyl-L-methionine</keyword>
<comment type="caution">
    <text evidence="12">The sequence shown here is derived from an EMBL/GenBank/DDBJ whole genome shotgun (WGS) entry which is preliminary data.</text>
</comment>
<dbReference type="SUPFAM" id="SSF82199">
    <property type="entry name" value="SET domain"/>
    <property type="match status" value="1"/>
</dbReference>
<dbReference type="InterPro" id="IPR007728">
    <property type="entry name" value="Pre-SET_dom"/>
</dbReference>
<keyword evidence="7" id="KW-0862">Zinc</keyword>
<evidence type="ECO:0000313" key="12">
    <source>
        <dbReference type="EMBL" id="GMR58420.1"/>
    </source>
</evidence>
<dbReference type="Gene3D" id="2.170.270.10">
    <property type="entry name" value="SET domain"/>
    <property type="match status" value="1"/>
</dbReference>
<dbReference type="GO" id="GO:0032259">
    <property type="term" value="P:methylation"/>
    <property type="evidence" value="ECO:0007669"/>
    <property type="project" value="UniProtKB-KW"/>
</dbReference>
<evidence type="ECO:0000256" key="5">
    <source>
        <dbReference type="ARBA" id="ARBA00022691"/>
    </source>
</evidence>
<evidence type="ECO:0000256" key="3">
    <source>
        <dbReference type="ARBA" id="ARBA00022603"/>
    </source>
</evidence>
<feature type="compositionally biased region" description="Basic residues" evidence="9">
    <location>
        <begin position="10"/>
        <end position="19"/>
    </location>
</feature>
<feature type="compositionally biased region" description="Polar residues" evidence="9">
    <location>
        <begin position="21"/>
        <end position="43"/>
    </location>
</feature>
<dbReference type="PANTHER" id="PTHR46223:SF3">
    <property type="entry name" value="HISTONE-LYSINE N-METHYLTRANSFERASE SET-23"/>
    <property type="match status" value="1"/>
</dbReference>
<proteinExistence type="predicted"/>
<feature type="compositionally biased region" description="Acidic residues" evidence="9">
    <location>
        <begin position="93"/>
        <end position="108"/>
    </location>
</feature>
<dbReference type="InterPro" id="IPR050973">
    <property type="entry name" value="H3K9_Histone-Lys_N-MTase"/>
</dbReference>
<dbReference type="InterPro" id="IPR001214">
    <property type="entry name" value="SET_dom"/>
</dbReference>
<dbReference type="AlphaFoldDB" id="A0AAN5DA57"/>
<dbReference type="Pfam" id="PF00856">
    <property type="entry name" value="SET"/>
    <property type="match status" value="1"/>
</dbReference>
<evidence type="ECO:0008006" key="14">
    <source>
        <dbReference type="Google" id="ProtNLM"/>
    </source>
</evidence>
<keyword evidence="3" id="KW-0489">Methyltransferase</keyword>
<keyword evidence="6" id="KW-0479">Metal-binding</keyword>
<evidence type="ECO:0000256" key="7">
    <source>
        <dbReference type="ARBA" id="ARBA00022833"/>
    </source>
</evidence>
<keyword evidence="13" id="KW-1185">Reference proteome</keyword>
<keyword evidence="4" id="KW-0808">Transferase</keyword>
<feature type="coiled-coil region" evidence="8">
    <location>
        <begin position="196"/>
        <end position="239"/>
    </location>
</feature>
<evidence type="ECO:0000256" key="2">
    <source>
        <dbReference type="ARBA" id="ARBA00022454"/>
    </source>
</evidence>
<keyword evidence="2" id="KW-0158">Chromosome</keyword>
<dbReference type="GO" id="GO:0005694">
    <property type="term" value="C:chromosome"/>
    <property type="evidence" value="ECO:0007669"/>
    <property type="project" value="UniProtKB-SubCell"/>
</dbReference>
<comment type="subcellular location">
    <subcellularLocation>
        <location evidence="1">Chromosome</location>
    </subcellularLocation>
</comment>
<keyword evidence="8" id="KW-0175">Coiled coil</keyword>
<reference evidence="13" key="1">
    <citation type="submission" date="2022-10" db="EMBL/GenBank/DDBJ databases">
        <title>Genome assembly of Pristionchus species.</title>
        <authorList>
            <person name="Yoshida K."/>
            <person name="Sommer R.J."/>
        </authorList>
    </citation>
    <scope>NUCLEOTIDE SEQUENCE [LARGE SCALE GENOMIC DNA]</scope>
    <source>
        <strain evidence="13">RS5460</strain>
    </source>
</reference>
<dbReference type="Proteomes" id="UP001328107">
    <property type="component" value="Unassembled WGS sequence"/>
</dbReference>
<dbReference type="GO" id="GO:0008270">
    <property type="term" value="F:zinc ion binding"/>
    <property type="evidence" value="ECO:0007669"/>
    <property type="project" value="InterPro"/>
</dbReference>
<dbReference type="PANTHER" id="PTHR46223">
    <property type="entry name" value="HISTONE-LYSINE N-METHYLTRANSFERASE SUV39H"/>
    <property type="match status" value="1"/>
</dbReference>
<feature type="region of interest" description="Disordered" evidence="9">
    <location>
        <begin position="174"/>
        <end position="193"/>
    </location>
</feature>
<dbReference type="GO" id="GO:0005634">
    <property type="term" value="C:nucleus"/>
    <property type="evidence" value="ECO:0007669"/>
    <property type="project" value="InterPro"/>
</dbReference>
<feature type="region of interest" description="Disordered" evidence="9">
    <location>
        <begin position="1"/>
        <end position="145"/>
    </location>
</feature>
<dbReference type="InterPro" id="IPR046341">
    <property type="entry name" value="SET_dom_sf"/>
</dbReference>
<dbReference type="SMART" id="SM00317">
    <property type="entry name" value="SET"/>
    <property type="match status" value="1"/>
</dbReference>
<evidence type="ECO:0000256" key="4">
    <source>
        <dbReference type="ARBA" id="ARBA00022679"/>
    </source>
</evidence>
<evidence type="ECO:0000259" key="10">
    <source>
        <dbReference type="PROSITE" id="PS50280"/>
    </source>
</evidence>
<feature type="domain" description="Pre-SET" evidence="11">
    <location>
        <begin position="482"/>
        <end position="554"/>
    </location>
</feature>